<feature type="coiled-coil region" evidence="1">
    <location>
        <begin position="358"/>
        <end position="392"/>
    </location>
</feature>
<evidence type="ECO:0000313" key="3">
    <source>
        <dbReference type="Proteomes" id="UP000005850"/>
    </source>
</evidence>
<organism evidence="2 3">
    <name type="scientific">Brevibacillus laterosporus LMG 15441</name>
    <dbReference type="NCBI Taxonomy" id="1042163"/>
    <lineage>
        <taxon>Bacteria</taxon>
        <taxon>Bacillati</taxon>
        <taxon>Bacillota</taxon>
        <taxon>Bacilli</taxon>
        <taxon>Bacillales</taxon>
        <taxon>Paenibacillaceae</taxon>
        <taxon>Brevibacillus</taxon>
    </lineage>
</organism>
<proteinExistence type="predicted"/>
<dbReference type="InterPro" id="IPR027417">
    <property type="entry name" value="P-loop_NTPase"/>
</dbReference>
<dbReference type="Proteomes" id="UP000005850">
    <property type="component" value="Chromosome"/>
</dbReference>
<protein>
    <recommendedName>
        <fullName evidence="4">Rad50/SbcC-type AAA domain-containing protein</fullName>
    </recommendedName>
</protein>
<dbReference type="RefSeq" id="WP_003335625.1">
    <property type="nucleotide sequence ID" value="NZ_CP007806.1"/>
</dbReference>
<sequence length="618" mass="71293">MTTKGFFLTKLCLLGKNELMTEIELKKGLNVIMGPTNTGKSFLFECINFMLGGKDAPEQIDEIVDYEYHTIFLELESNDGLKFTFERQLSGGNFKKYNCPINELTTESKFQNLSQKHCEKKESISKFLMSLTGYKNTNLFIKTNKNNKLRRFTYRNYNDFILIDEVKIIAKESPVHSDNNKTKTAEEAAFRLILTNKDDSELSENVVASNSGSVYTAQVGLIDRLINDLELNISNLTPLQSEVDLDAIIKGLTLKRSGISSEIEKLTDSRKKLWKNIQQAESKLLSTYELLKRFLLLKDQYETDMQRINFLIEGDHFFSLLNYEKCPHCNQTLILNNGELACSHLEIEQKKESYKIELQKLLFHLEDLNSTIESMNEEVSSINTKLVDDKEEYSKLSKVLDEQLEPEILIIEEELQGILKNQKTINEVEQKKHTLNKLLDEKRNILDLIESEPDTGATSEQLLDYTKFYDDLCESIKYFLTGWKYPGFESVKFDVKQKDILISGKARRLFGKGYRSISYSAFVLGVMKYCNLKDLPHPGIVILDSPITSYKEEDGDEDKTSDDLQSRFFEFLAEVTLNNQVIILENKKPSEEVIKEINFIEFTKSHSRGRYGFIRTSN</sequence>
<dbReference type="eggNOG" id="COG0419">
    <property type="taxonomic scope" value="Bacteria"/>
</dbReference>
<reference evidence="2 3" key="1">
    <citation type="journal article" date="2011" name="J. Bacteriol.">
        <title>Genome sequence of Brevibacillus laterosporus LMG 15441, a pathogen of invertebrates.</title>
        <authorList>
            <person name="Djukic M."/>
            <person name="Poehlein A."/>
            <person name="Thurmer A."/>
            <person name="Daniel R."/>
        </authorList>
    </citation>
    <scope>NUCLEOTIDE SEQUENCE [LARGE SCALE GENOMIC DNA]</scope>
    <source>
        <strain evidence="2 3">LMG 15441</strain>
    </source>
</reference>
<dbReference type="STRING" id="1042163.BRLA_c005490"/>
<name>A0A075QWX6_BRELA</name>
<accession>A0A075QWX6</accession>
<gene>
    <name evidence="2" type="ORF">BRLA_c005490</name>
</gene>
<evidence type="ECO:0000313" key="2">
    <source>
        <dbReference type="EMBL" id="AIG24907.1"/>
    </source>
</evidence>
<dbReference type="EMBL" id="CP007806">
    <property type="protein sequence ID" value="AIG24907.1"/>
    <property type="molecule type" value="Genomic_DNA"/>
</dbReference>
<dbReference type="AlphaFoldDB" id="A0A075QWX6"/>
<keyword evidence="1" id="KW-0175">Coiled coil</keyword>
<evidence type="ECO:0000256" key="1">
    <source>
        <dbReference type="SAM" id="Coils"/>
    </source>
</evidence>
<dbReference type="KEGG" id="blr:BRLA_c005490"/>
<dbReference type="Gene3D" id="3.40.50.300">
    <property type="entry name" value="P-loop containing nucleotide triphosphate hydrolases"/>
    <property type="match status" value="1"/>
</dbReference>
<keyword evidence="3" id="KW-1185">Reference proteome</keyword>
<evidence type="ECO:0008006" key="4">
    <source>
        <dbReference type="Google" id="ProtNLM"/>
    </source>
</evidence>
<dbReference type="HOGENOM" id="CLU_029836_1_0_9"/>
<dbReference type="SUPFAM" id="SSF52540">
    <property type="entry name" value="P-loop containing nucleoside triphosphate hydrolases"/>
    <property type="match status" value="2"/>
</dbReference>